<evidence type="ECO:0000313" key="2">
    <source>
        <dbReference type="EMBL" id="KKP61716.1"/>
    </source>
</evidence>
<dbReference type="STRING" id="1618484.UR56_C0008G0020"/>
<name>A0A0G0BDQ7_9BACT</name>
<dbReference type="AlphaFoldDB" id="A0A0G0BDQ7"/>
<protein>
    <submittedName>
        <fullName evidence="2">Uncharacterized protein</fullName>
    </submittedName>
</protein>
<accession>A0A0G0BDQ7</accession>
<keyword evidence="1" id="KW-1133">Transmembrane helix</keyword>
<keyword evidence="1" id="KW-0812">Transmembrane</keyword>
<organism evidence="2 3">
    <name type="scientific">Candidatus Roizmanbacteria bacterium GW2011_GWC2_34_23</name>
    <dbReference type="NCBI Taxonomy" id="1618484"/>
    <lineage>
        <taxon>Bacteria</taxon>
        <taxon>Candidatus Roizmaniibacteriota</taxon>
    </lineage>
</organism>
<sequence length="93" mass="9638">MVQAFTIDSNSFPAAKVTSIGQIVSLALPLAMTGAGLIFLVITLKAAFDILTHGDNPDALKKAYSSIANAVLGLIIVVGSYLVIKLLGVILPK</sequence>
<dbReference type="EMBL" id="LBPR01000008">
    <property type="protein sequence ID" value="KKP61716.1"/>
    <property type="molecule type" value="Genomic_DNA"/>
</dbReference>
<proteinExistence type="predicted"/>
<feature type="transmembrane region" description="Helical" evidence="1">
    <location>
        <begin position="20"/>
        <end position="42"/>
    </location>
</feature>
<evidence type="ECO:0000256" key="1">
    <source>
        <dbReference type="SAM" id="Phobius"/>
    </source>
</evidence>
<comment type="caution">
    <text evidence="2">The sequence shown here is derived from an EMBL/GenBank/DDBJ whole genome shotgun (WGS) entry which is preliminary data.</text>
</comment>
<evidence type="ECO:0000313" key="3">
    <source>
        <dbReference type="Proteomes" id="UP000034004"/>
    </source>
</evidence>
<gene>
    <name evidence="2" type="ORF">UR56_C0008G0020</name>
</gene>
<keyword evidence="1" id="KW-0472">Membrane</keyword>
<feature type="transmembrane region" description="Helical" evidence="1">
    <location>
        <begin position="63"/>
        <end position="84"/>
    </location>
</feature>
<reference evidence="2 3" key="1">
    <citation type="journal article" date="2015" name="Nature">
        <title>rRNA introns, odd ribosomes, and small enigmatic genomes across a large radiation of phyla.</title>
        <authorList>
            <person name="Brown C.T."/>
            <person name="Hug L.A."/>
            <person name="Thomas B.C."/>
            <person name="Sharon I."/>
            <person name="Castelle C.J."/>
            <person name="Singh A."/>
            <person name="Wilkins M.J."/>
            <person name="Williams K.H."/>
            <person name="Banfield J.F."/>
        </authorList>
    </citation>
    <scope>NUCLEOTIDE SEQUENCE [LARGE SCALE GENOMIC DNA]</scope>
</reference>
<dbReference type="Proteomes" id="UP000034004">
    <property type="component" value="Unassembled WGS sequence"/>
</dbReference>